<dbReference type="EMBL" id="JBCEZU010000123">
    <property type="protein sequence ID" value="KAK9526738.1"/>
    <property type="molecule type" value="Genomic_DNA"/>
</dbReference>
<dbReference type="Proteomes" id="UP001488805">
    <property type="component" value="Unassembled WGS sequence"/>
</dbReference>
<name>A0AAW1EWE9_ZOAVI</name>
<feature type="compositionally biased region" description="Basic and acidic residues" evidence="1">
    <location>
        <begin position="1"/>
        <end position="24"/>
    </location>
</feature>
<feature type="region of interest" description="Disordered" evidence="1">
    <location>
        <begin position="1"/>
        <end position="46"/>
    </location>
</feature>
<accession>A0AAW1EWE9</accession>
<protein>
    <submittedName>
        <fullName evidence="2">Uncharacterized protein</fullName>
    </submittedName>
</protein>
<keyword evidence="3" id="KW-1185">Reference proteome</keyword>
<proteinExistence type="predicted"/>
<organism evidence="2 3">
    <name type="scientific">Zoarces viviparus</name>
    <name type="common">Viviparous eelpout</name>
    <name type="synonym">Blennius viviparus</name>
    <dbReference type="NCBI Taxonomy" id="48416"/>
    <lineage>
        <taxon>Eukaryota</taxon>
        <taxon>Metazoa</taxon>
        <taxon>Chordata</taxon>
        <taxon>Craniata</taxon>
        <taxon>Vertebrata</taxon>
        <taxon>Euteleostomi</taxon>
        <taxon>Actinopterygii</taxon>
        <taxon>Neopterygii</taxon>
        <taxon>Teleostei</taxon>
        <taxon>Neoteleostei</taxon>
        <taxon>Acanthomorphata</taxon>
        <taxon>Eupercaria</taxon>
        <taxon>Perciformes</taxon>
        <taxon>Cottioidei</taxon>
        <taxon>Zoarcales</taxon>
        <taxon>Zoarcidae</taxon>
        <taxon>Zoarcinae</taxon>
        <taxon>Zoarces</taxon>
    </lineage>
</organism>
<sequence length="78" mass="8770">MRGKKQEDPFDLKKWTEPAGRHDAPSPQSSIRRSRTRSFGSQSGGTAGYQELIQAQCSPPFCTRGGNSKNGVLYYEWF</sequence>
<reference evidence="2 3" key="1">
    <citation type="journal article" date="2024" name="Genome Biol. Evol.">
        <title>Chromosome-level genome assembly of the viviparous eelpout Zoarces viviparus.</title>
        <authorList>
            <person name="Fuhrmann N."/>
            <person name="Brasseur M.V."/>
            <person name="Bakowski C.E."/>
            <person name="Podsiadlowski L."/>
            <person name="Prost S."/>
            <person name="Krehenwinkel H."/>
            <person name="Mayer C."/>
        </authorList>
    </citation>
    <scope>NUCLEOTIDE SEQUENCE [LARGE SCALE GENOMIC DNA]</scope>
    <source>
        <strain evidence="2">NO-MEL_2022_Ind0_liver</strain>
    </source>
</reference>
<evidence type="ECO:0000256" key="1">
    <source>
        <dbReference type="SAM" id="MobiDB-lite"/>
    </source>
</evidence>
<dbReference type="AlphaFoldDB" id="A0AAW1EWE9"/>
<evidence type="ECO:0000313" key="3">
    <source>
        <dbReference type="Proteomes" id="UP001488805"/>
    </source>
</evidence>
<gene>
    <name evidence="2" type="ORF">VZT92_015421</name>
</gene>
<comment type="caution">
    <text evidence="2">The sequence shown here is derived from an EMBL/GenBank/DDBJ whole genome shotgun (WGS) entry which is preliminary data.</text>
</comment>
<evidence type="ECO:0000313" key="2">
    <source>
        <dbReference type="EMBL" id="KAK9526738.1"/>
    </source>
</evidence>
<feature type="compositionally biased region" description="Polar residues" evidence="1">
    <location>
        <begin position="26"/>
        <end position="41"/>
    </location>
</feature>